<protein>
    <recommendedName>
        <fullName evidence="6">Leucine-rich repeat and IQ domain-containing protein 1</fullName>
    </recommendedName>
</protein>
<dbReference type="PRINTS" id="PR00019">
    <property type="entry name" value="LEURICHRPT"/>
</dbReference>
<evidence type="ECO:0008006" key="6">
    <source>
        <dbReference type="Google" id="ProtNLM"/>
    </source>
</evidence>
<evidence type="ECO:0000313" key="5">
    <source>
        <dbReference type="Proteomes" id="UP000005408"/>
    </source>
</evidence>
<evidence type="ECO:0000256" key="3">
    <source>
        <dbReference type="SAM" id="MobiDB-lite"/>
    </source>
</evidence>
<dbReference type="PANTHER" id="PTHR46652:SF7">
    <property type="entry name" value="LEUCINE-RICH REPEAT AND IQ DOMAIN-CONTAINING PROTEIN 1"/>
    <property type="match status" value="1"/>
</dbReference>
<dbReference type="OMA" id="KHRYAHE"/>
<dbReference type="PANTHER" id="PTHR46652">
    <property type="entry name" value="LEUCINE-RICH REPEAT AND IQ DOMAIN-CONTAINING PROTEIN 1-RELATED"/>
    <property type="match status" value="1"/>
</dbReference>
<feature type="region of interest" description="Disordered" evidence="3">
    <location>
        <begin position="1472"/>
        <end position="1505"/>
    </location>
</feature>
<dbReference type="InterPro" id="IPR032675">
    <property type="entry name" value="LRR_dom_sf"/>
</dbReference>
<evidence type="ECO:0000256" key="2">
    <source>
        <dbReference type="ARBA" id="ARBA00022737"/>
    </source>
</evidence>
<dbReference type="SMART" id="SM00369">
    <property type="entry name" value="LRR_TYP"/>
    <property type="match status" value="6"/>
</dbReference>
<dbReference type="SMART" id="SM00015">
    <property type="entry name" value="IQ"/>
    <property type="match status" value="3"/>
</dbReference>
<accession>A0A8W8NSK7</accession>
<feature type="compositionally biased region" description="Basic and acidic residues" evidence="3">
    <location>
        <begin position="268"/>
        <end position="290"/>
    </location>
</feature>
<feature type="region of interest" description="Disordered" evidence="3">
    <location>
        <begin position="1207"/>
        <end position="1279"/>
    </location>
</feature>
<dbReference type="InterPro" id="IPR050836">
    <property type="entry name" value="SDS22/Internalin_LRR"/>
</dbReference>
<dbReference type="SMART" id="SM00365">
    <property type="entry name" value="LRR_SD22"/>
    <property type="match status" value="8"/>
</dbReference>
<keyword evidence="5" id="KW-1185">Reference proteome</keyword>
<feature type="compositionally biased region" description="Low complexity" evidence="3">
    <location>
        <begin position="1013"/>
        <end position="1026"/>
    </location>
</feature>
<keyword evidence="1" id="KW-0433">Leucine-rich repeat</keyword>
<dbReference type="CDD" id="cd23767">
    <property type="entry name" value="IQCD"/>
    <property type="match status" value="2"/>
</dbReference>
<dbReference type="Proteomes" id="UP000005408">
    <property type="component" value="Unassembled WGS sequence"/>
</dbReference>
<dbReference type="Pfam" id="PF13855">
    <property type="entry name" value="LRR_8"/>
    <property type="match status" value="1"/>
</dbReference>
<name>A0A8W8NSK7_MAGGI</name>
<feature type="compositionally biased region" description="Basic residues" evidence="3">
    <location>
        <begin position="548"/>
        <end position="558"/>
    </location>
</feature>
<proteinExistence type="predicted"/>
<dbReference type="OrthoDB" id="266138at2759"/>
<feature type="compositionally biased region" description="Basic and acidic residues" evidence="3">
    <location>
        <begin position="1041"/>
        <end position="1058"/>
    </location>
</feature>
<organism evidence="4 5">
    <name type="scientific">Magallana gigas</name>
    <name type="common">Pacific oyster</name>
    <name type="synonym">Crassostrea gigas</name>
    <dbReference type="NCBI Taxonomy" id="29159"/>
    <lineage>
        <taxon>Eukaryota</taxon>
        <taxon>Metazoa</taxon>
        <taxon>Spiralia</taxon>
        <taxon>Lophotrochozoa</taxon>
        <taxon>Mollusca</taxon>
        <taxon>Bivalvia</taxon>
        <taxon>Autobranchia</taxon>
        <taxon>Pteriomorphia</taxon>
        <taxon>Ostreida</taxon>
        <taxon>Ostreoidea</taxon>
        <taxon>Ostreidae</taxon>
        <taxon>Magallana</taxon>
    </lineage>
</organism>
<keyword evidence="2" id="KW-0677">Repeat</keyword>
<dbReference type="InterPro" id="IPR000048">
    <property type="entry name" value="IQ_motif_EF-hand-BS"/>
</dbReference>
<dbReference type="Gene3D" id="1.20.5.190">
    <property type="match status" value="2"/>
</dbReference>
<dbReference type="InterPro" id="IPR001611">
    <property type="entry name" value="Leu-rich_rpt"/>
</dbReference>
<feature type="region of interest" description="Disordered" evidence="3">
    <location>
        <begin position="186"/>
        <end position="205"/>
    </location>
</feature>
<feature type="compositionally biased region" description="Basic and acidic residues" evidence="3">
    <location>
        <begin position="314"/>
        <end position="528"/>
    </location>
</feature>
<dbReference type="SUPFAM" id="SSF52058">
    <property type="entry name" value="L domain-like"/>
    <property type="match status" value="1"/>
</dbReference>
<dbReference type="PROSITE" id="PS51450">
    <property type="entry name" value="LRR"/>
    <property type="match status" value="4"/>
</dbReference>
<feature type="compositionally biased region" description="Polar residues" evidence="3">
    <location>
        <begin position="535"/>
        <end position="544"/>
    </location>
</feature>
<dbReference type="InterPro" id="IPR003591">
    <property type="entry name" value="Leu-rich_rpt_typical-subtyp"/>
</dbReference>
<evidence type="ECO:0000313" key="4">
    <source>
        <dbReference type="EnsemblMetazoa" id="G7005.1:cds"/>
    </source>
</evidence>
<evidence type="ECO:0000256" key="1">
    <source>
        <dbReference type="ARBA" id="ARBA00022614"/>
    </source>
</evidence>
<reference evidence="4" key="1">
    <citation type="submission" date="2022-08" db="UniProtKB">
        <authorList>
            <consortium name="EnsemblMetazoa"/>
        </authorList>
    </citation>
    <scope>IDENTIFICATION</scope>
    <source>
        <strain evidence="4">05x7-T-G4-1.051#20</strain>
    </source>
</reference>
<dbReference type="PROSITE" id="PS50096">
    <property type="entry name" value="IQ"/>
    <property type="match status" value="3"/>
</dbReference>
<dbReference type="Pfam" id="PF00612">
    <property type="entry name" value="IQ"/>
    <property type="match status" value="3"/>
</dbReference>
<dbReference type="EnsemblMetazoa" id="G7005.1">
    <property type="protein sequence ID" value="G7005.1:cds"/>
    <property type="gene ID" value="G7005"/>
</dbReference>
<feature type="region of interest" description="Disordered" evidence="3">
    <location>
        <begin position="1008"/>
        <end position="1071"/>
    </location>
</feature>
<feature type="region of interest" description="Disordered" evidence="3">
    <location>
        <begin position="268"/>
        <end position="564"/>
    </location>
</feature>
<sequence>MKSMPPSGALGVTMDDDALIEAEIAQQLDQINLEADDFQFDENEVDFQDDDLDFPLEDQEVVLPAEMSDYINQIQRQASDFEKELAECDELIQHQTPGPKTLLNEDELGILEQLARERGESPETYCKRVLEEEEDFTLTDYSTLVSDDKDQQTDANDNSMALVHLDERQLEFQKIFQENLRKMEETQKQREERLQQEIQEDKKREWDDFEEKEKKWMDKFASLQKEETQLVAERKMQQEKFEIELKDKENQFERELKYYEEEIKKLETETKQEQEQLDLERSEELKRQEVKQQTSATKIQAGFRGYRVRKLHRKTLDERREERAKNWEEERVKEVEEEIQRQKEEDRLKRVKEEEEEKEKAEEEARRKATEVAKKKAEEEAKKKEEEAKRKAKEEEAKRKAEEEEAKRKAKEEAKKKAEEEAKRKTEEEMKKKAEEEAKRKADEEAKKKAEEAKKKAEEEAKRKAEEEARKTAEEAKKRLEEEEKKKAEEMAKRKAEEEMKKSEEEAAKKIAESAREEAVVESKEKKNVLRKSQVRMSQETSGSPRPKSARSRPKSVAKRSEDLDIFDMDDTKKLQTSAHLLQGLPENLEKLRLQWIKECMPWSKVSNEPWKLKTGTSKSMRRPTSAKKLQALSEDTILMAARVSTLRQVTTVELQDLPGCNISTLGQCWGLKSLKMSKCNLTVVEGLQQCKQLHYLDLQDNFIQYVDLKDLSNLTFLDLSHNSLSSIHGLSGCSNLRWLDLSKNKITRIGGTESLRRLHTLKLSHNQLISTTGLNDTPTLQMIDMSSNHLQMVEDVSKLCLLQSLMVSSNNLQKLPCLRNHVLMRVLCLDDNSITNLEDLQCYWLPLLEVLNLSQNSIEDLVPLNNLLILKHLDISHNQILEVESVSSSVTKCVHLESLSVTGNPFTELTNLDLSLPSLKRIDERVLGSGGTEVKPRTSFEAMCLSQTKVFTELANSLLQDVGAEKSKLPLDLGALCDLYFKYCDTTQKLVEEHRYAHEYGEITMAVPTAPSTPKSSQRPPSSKSVRQAQRESHLLNPKEMFERAVKTSEKGNKEGETAMNGESLASLSGSMDGRIHAGLNEKKPPNLTAKAVKALVDEDFGVSHCSKVSDLQSVAATKIQACWRGHRVRRQIWGTEVMGQGLDEVDKEILRELHQAATKIQAVWRGYFLRVRLEQALEFAKFEDEDDFDFQEVDLKDFNFNEEMLEDWKPPPTPQLPANHPVLGKPPIGKLSSPPGKIPSLNLGDKPQPPGNPRRAWRGMDSPLSEAPQNGHVPRPPSIVSATDTHRTAMSKKEEQISEEWGFRDANTAHVMMQRAKKLKYNAERRKKLGKLDPKQRLALFRRLEETNVTRKPMSQPSRQTLPRKEYFQARQEEIEKQELEKRVMANLRNSRTFEWLHNQVGSFEDQEPHLQHHPQPQPHSVKLMRQMYDNNLPRLDPQGGRNIRLTWSPAMDLQSVDSVSLQGEMIQPPRRFSAGSEASSGARFPPIKTNSAGSGQKRERISFRDNEVKLGIGWGGGRKRGQRM</sequence>
<dbReference type="Gene3D" id="3.80.10.10">
    <property type="entry name" value="Ribonuclease Inhibitor"/>
    <property type="match status" value="2"/>
</dbReference>